<feature type="region of interest" description="Disordered" evidence="1">
    <location>
        <begin position="369"/>
        <end position="419"/>
    </location>
</feature>
<organism evidence="2 3">
    <name type="scientific">Ephemerocybe angulata</name>
    <dbReference type="NCBI Taxonomy" id="980116"/>
    <lineage>
        <taxon>Eukaryota</taxon>
        <taxon>Fungi</taxon>
        <taxon>Dikarya</taxon>
        <taxon>Basidiomycota</taxon>
        <taxon>Agaricomycotina</taxon>
        <taxon>Agaricomycetes</taxon>
        <taxon>Agaricomycetidae</taxon>
        <taxon>Agaricales</taxon>
        <taxon>Agaricineae</taxon>
        <taxon>Psathyrellaceae</taxon>
        <taxon>Ephemerocybe</taxon>
    </lineage>
</organism>
<feature type="region of interest" description="Disordered" evidence="1">
    <location>
        <begin position="1"/>
        <end position="45"/>
    </location>
</feature>
<feature type="region of interest" description="Disordered" evidence="1">
    <location>
        <begin position="478"/>
        <end position="516"/>
    </location>
</feature>
<feature type="region of interest" description="Disordered" evidence="1">
    <location>
        <begin position="714"/>
        <end position="735"/>
    </location>
</feature>
<feature type="region of interest" description="Disordered" evidence="1">
    <location>
        <begin position="431"/>
        <end position="460"/>
    </location>
</feature>
<name>A0A8H6HVI5_9AGAR</name>
<comment type="caution">
    <text evidence="2">The sequence shown here is derived from an EMBL/GenBank/DDBJ whole genome shotgun (WGS) entry which is preliminary data.</text>
</comment>
<evidence type="ECO:0000256" key="1">
    <source>
        <dbReference type="SAM" id="MobiDB-lite"/>
    </source>
</evidence>
<keyword evidence="3" id="KW-1185">Reference proteome</keyword>
<evidence type="ECO:0000313" key="3">
    <source>
        <dbReference type="Proteomes" id="UP000521943"/>
    </source>
</evidence>
<evidence type="ECO:0000313" key="2">
    <source>
        <dbReference type="EMBL" id="KAF6752566.1"/>
    </source>
</evidence>
<feature type="compositionally biased region" description="Low complexity" evidence="1">
    <location>
        <begin position="431"/>
        <end position="442"/>
    </location>
</feature>
<feature type="region of interest" description="Disordered" evidence="1">
    <location>
        <begin position="543"/>
        <end position="564"/>
    </location>
</feature>
<accession>A0A8H6HVI5</accession>
<feature type="compositionally biased region" description="Low complexity" evidence="1">
    <location>
        <begin position="375"/>
        <end position="388"/>
    </location>
</feature>
<feature type="compositionally biased region" description="Polar residues" evidence="1">
    <location>
        <begin position="600"/>
        <end position="610"/>
    </location>
</feature>
<feature type="region of interest" description="Disordered" evidence="1">
    <location>
        <begin position="599"/>
        <end position="659"/>
    </location>
</feature>
<sequence length="852" mass="92248">MSLVATYSDNTPCQLASNDAKPPPPPLAPLRPTTRALSTTRPPTFDHQTAFGTVRGHRTNAATIPVALLPAARHLVTSHYVLFASNDARGFVPLPTTFPSRLTAPPITSPSRPTRSRRFRVQRRFLLPAASCAAVFLAERLPLASNDAEVFVLRRTHLAQPLDAPNADHHQRPSPYPHHFRVQRHAGFPHHPQITHTQRQKPADATPRPYPMTPASFTRIYVSFTCTLTLTPLVWNSLNHRGLTANSPTTAFIPISLPPSQPEPSSPPQCCRMLVPTVPTAPEPSTLTSAPRPMPWTSNCSTTPIDPALFSLYQRHHGQRQRDYGTAPIALHPSLRLRSAQCDLDNASLAMPQVLTSDARTTRENFITRVDRVNAPSSSAPTETTPASHRTPTSFYVSTSTEVEKEETHSDQVSTAEQQAEGIIVESSASPVAVAESAVPEPTQSSTIPAQNASQPPQSSPVALDIFETAAQEALTAPQSETTPLDFHQATPPPSPSDELQEEYPTPSVVSERGTGNDEAFYQNYSQINRPVASLDQNHPALQLDAAPSPQDAQTLTQTSAPQPVPFLNTHTLAVEPYPGAYRYYHPRCGHYNAGFPTAASPSPAESHSGSLPPVPCPSTAATTPTAESPVDGDSEASTAEGAVTTKRKGKERAKDPVSMIMGPYASRIRDSDIPKDASGFGSWKLPSIAQPTTGSSSLSLQYQVPIRFEATSGAPVAQGKRKRDSEEQEREHAAKAPFECSAADYTALGDIDGDTCLRQFSKIDKAFFDHLYGDHQLFRGPAGGIRCPYSLTPCRGKNYGSQKGLAAHYAENHLHSRLCNVPSCFSAVVPKNARCVVHLGKNLPMSSTHFR</sequence>
<reference evidence="2 3" key="1">
    <citation type="submission" date="2020-07" db="EMBL/GenBank/DDBJ databases">
        <title>Comparative genomics of pyrophilous fungi reveals a link between fire events and developmental genes.</title>
        <authorList>
            <consortium name="DOE Joint Genome Institute"/>
            <person name="Steindorff A.S."/>
            <person name="Carver A."/>
            <person name="Calhoun S."/>
            <person name="Stillman K."/>
            <person name="Liu H."/>
            <person name="Lipzen A."/>
            <person name="Pangilinan J."/>
            <person name="Labutti K."/>
            <person name="Bruns T.D."/>
            <person name="Grigoriev I.V."/>
        </authorList>
    </citation>
    <scope>NUCLEOTIDE SEQUENCE [LARGE SCALE GENOMIC DNA]</scope>
    <source>
        <strain evidence="2 3">CBS 144469</strain>
    </source>
</reference>
<feature type="compositionally biased region" description="Basic and acidic residues" evidence="1">
    <location>
        <begin position="724"/>
        <end position="735"/>
    </location>
</feature>
<feature type="compositionally biased region" description="Low complexity" evidence="1">
    <location>
        <begin position="618"/>
        <end position="630"/>
    </location>
</feature>
<feature type="compositionally biased region" description="Polar residues" evidence="1">
    <location>
        <begin position="551"/>
        <end position="562"/>
    </location>
</feature>
<gene>
    <name evidence="2" type="ORF">DFP72DRAFT_1070144</name>
</gene>
<proteinExistence type="predicted"/>
<dbReference type="Proteomes" id="UP000521943">
    <property type="component" value="Unassembled WGS sequence"/>
</dbReference>
<feature type="compositionally biased region" description="Polar residues" evidence="1">
    <location>
        <begin position="443"/>
        <end position="460"/>
    </location>
</feature>
<dbReference type="AlphaFoldDB" id="A0A8H6HVI5"/>
<feature type="compositionally biased region" description="Polar residues" evidence="1">
    <location>
        <begin position="1"/>
        <end position="17"/>
    </location>
</feature>
<dbReference type="EMBL" id="JACGCI010000043">
    <property type="protein sequence ID" value="KAF6752566.1"/>
    <property type="molecule type" value="Genomic_DNA"/>
</dbReference>
<protein>
    <submittedName>
        <fullName evidence="2">Uncharacterized protein</fullName>
    </submittedName>
</protein>